<name>A0A3Q2QZR8_FUNHE</name>
<evidence type="ECO:0000256" key="1">
    <source>
        <dbReference type="SAM" id="SignalP"/>
    </source>
</evidence>
<dbReference type="Proteomes" id="UP000265000">
    <property type="component" value="Unplaced"/>
</dbReference>
<feature type="signal peptide" evidence="1">
    <location>
        <begin position="1"/>
        <end position="29"/>
    </location>
</feature>
<keyword evidence="3" id="KW-1185">Reference proteome</keyword>
<organism evidence="2 3">
    <name type="scientific">Fundulus heteroclitus</name>
    <name type="common">Killifish</name>
    <name type="synonym">Mummichog</name>
    <dbReference type="NCBI Taxonomy" id="8078"/>
    <lineage>
        <taxon>Eukaryota</taxon>
        <taxon>Metazoa</taxon>
        <taxon>Chordata</taxon>
        <taxon>Craniata</taxon>
        <taxon>Vertebrata</taxon>
        <taxon>Euteleostomi</taxon>
        <taxon>Actinopterygii</taxon>
        <taxon>Neopterygii</taxon>
        <taxon>Teleostei</taxon>
        <taxon>Neoteleostei</taxon>
        <taxon>Acanthomorphata</taxon>
        <taxon>Ovalentaria</taxon>
        <taxon>Atherinomorphae</taxon>
        <taxon>Cyprinodontiformes</taxon>
        <taxon>Fundulidae</taxon>
        <taxon>Fundulus</taxon>
    </lineage>
</organism>
<keyword evidence="1" id="KW-0732">Signal</keyword>
<accession>A0A3Q2QZR8</accession>
<reference evidence="2" key="1">
    <citation type="submission" date="2025-08" db="UniProtKB">
        <authorList>
            <consortium name="Ensembl"/>
        </authorList>
    </citation>
    <scope>IDENTIFICATION</scope>
</reference>
<dbReference type="Ensembl" id="ENSFHET00000034139.1">
    <property type="protein sequence ID" value="ENSFHEP00000032857.1"/>
    <property type="gene ID" value="ENSFHEG00000019592.1"/>
</dbReference>
<protein>
    <submittedName>
        <fullName evidence="2">Uncharacterized protein</fullName>
    </submittedName>
</protein>
<dbReference type="AlphaFoldDB" id="A0A3Q2QZR8"/>
<dbReference type="Gene3D" id="3.60.10.10">
    <property type="entry name" value="Endonuclease/exonuclease/phosphatase"/>
    <property type="match status" value="1"/>
</dbReference>
<dbReference type="InterPro" id="IPR036691">
    <property type="entry name" value="Endo/exonu/phosph_ase_sf"/>
</dbReference>
<reference evidence="2" key="2">
    <citation type="submission" date="2025-09" db="UniProtKB">
        <authorList>
            <consortium name="Ensembl"/>
        </authorList>
    </citation>
    <scope>IDENTIFICATION</scope>
</reference>
<dbReference type="STRING" id="8078.ENSFHEP00000032857"/>
<proteinExistence type="predicted"/>
<evidence type="ECO:0000313" key="3">
    <source>
        <dbReference type="Proteomes" id="UP000265000"/>
    </source>
</evidence>
<sequence>SLLLRVFPSFILQLISDLATFFSSYLCDALNCLPNSNIDTSPNLTRSKKSETINEFCKGLDVYYIWRVLHPSQIKITLFLSPHGTFSRIDCFYLHEWY</sequence>
<feature type="chain" id="PRO_5018783706" evidence="1">
    <location>
        <begin position="30"/>
        <end position="98"/>
    </location>
</feature>
<evidence type="ECO:0000313" key="2">
    <source>
        <dbReference type="Ensembl" id="ENSFHEP00000032857.1"/>
    </source>
</evidence>